<gene>
    <name evidence="4" type="ORF">FWK35_00032809</name>
</gene>
<reference evidence="4 5" key="1">
    <citation type="submission" date="2019-08" db="EMBL/GenBank/DDBJ databases">
        <title>Whole genome of Aphis craccivora.</title>
        <authorList>
            <person name="Voronova N.V."/>
            <person name="Shulinski R.S."/>
            <person name="Bandarenka Y.V."/>
            <person name="Zhorov D.G."/>
            <person name="Warner D."/>
        </authorList>
    </citation>
    <scope>NUCLEOTIDE SEQUENCE [LARGE SCALE GENOMIC DNA]</scope>
    <source>
        <strain evidence="4">180601</strain>
        <tissue evidence="4">Whole Body</tissue>
    </source>
</reference>
<dbReference type="EMBL" id="VUJU01009312">
    <property type="protein sequence ID" value="KAF0721060.1"/>
    <property type="molecule type" value="Genomic_DNA"/>
</dbReference>
<dbReference type="OrthoDB" id="6597347at2759"/>
<feature type="non-terminal residue" evidence="4">
    <location>
        <position position="1"/>
    </location>
</feature>
<evidence type="ECO:0000259" key="3">
    <source>
        <dbReference type="PROSITE" id="PS50966"/>
    </source>
</evidence>
<name>A0A6G0W551_APHCR</name>
<dbReference type="AlphaFoldDB" id="A0A6G0W551"/>
<dbReference type="PROSITE" id="PS50966">
    <property type="entry name" value="ZF_SWIM"/>
    <property type="match status" value="1"/>
</dbReference>
<evidence type="ECO:0000313" key="4">
    <source>
        <dbReference type="EMBL" id="KAF0721060.1"/>
    </source>
</evidence>
<comment type="caution">
    <text evidence="4">The sequence shown here is derived from an EMBL/GenBank/DDBJ whole genome shotgun (WGS) entry which is preliminary data.</text>
</comment>
<evidence type="ECO:0000256" key="2">
    <source>
        <dbReference type="SAM" id="MobiDB-lite"/>
    </source>
</evidence>
<evidence type="ECO:0000313" key="5">
    <source>
        <dbReference type="Proteomes" id="UP000478052"/>
    </source>
</evidence>
<dbReference type="Proteomes" id="UP000478052">
    <property type="component" value="Unassembled WGS sequence"/>
</dbReference>
<dbReference type="GO" id="GO:0008270">
    <property type="term" value="F:zinc ion binding"/>
    <property type="evidence" value="ECO:0007669"/>
    <property type="project" value="UniProtKB-KW"/>
</dbReference>
<accession>A0A6G0W551</accession>
<proteinExistence type="predicted"/>
<dbReference type="InterPro" id="IPR018289">
    <property type="entry name" value="MULE_transposase_dom"/>
</dbReference>
<feature type="domain" description="SWIM-type" evidence="3">
    <location>
        <begin position="438"/>
        <end position="469"/>
    </location>
</feature>
<dbReference type="Pfam" id="PF10551">
    <property type="entry name" value="MULE"/>
    <property type="match status" value="1"/>
</dbReference>
<keyword evidence="1" id="KW-0479">Metal-binding</keyword>
<sequence length="681" mass="77673">TEQLFLQYFNEGMGPSEACRFHEKEILKNKSPLKLLANGSTNPIKNRISVYVNEDAPWVEPFVRFIPVSCIARLSASPFIDPSPLKLLANGSTNPIKNSVYHLHNVWRNSNFGSVNHPLKKLKEKIPLYNLQRISVCVNEDAPWVVLVTTKIMKRAQLLDASREIIFCDSSSSCDTLETTITILLTATKAGTVPLGILLHQGQSTESYKAAFGFLKKTFPKCFGKSDAPNIFMTDDSAAEKQALKEIFPKSIQLLCHFHVGQKEWRWLTDSKNHIPQDQRQYLMQLFRKVMYAENEEILDSSVANIHNLSNEFPQFVKRFDSFYNRKTQWVLLFRLNYITRGNNTNNYAEASIRVLKEIVLSRNKAYNVTALVESISKVWEDYLTNRILDHANVRKDEIVRKYYALCKQINHLDLKNIIDHHNGLFSIPSSSNSNVYYIVNMSIGVCNCTVGKVGAFCKHQAWLHKHLNLPLPNTPPVTSKERYLLGQLALGEKCPSLDWFLGLKENIDPLVDNINSSIVSHDQKNKVVNTITTTIIEPETSNTNTENNNNTSENEQRSAVTKDIEEEIVRLQSLLSFVPLDVCEKLSKKLKVIKNAQQLTSFIVKTNRNLSSVNKRRQQIKVQPTTISRRRPGVTRGSKRIPSGRPPTTITKNKIKKRLHNLKQNINKNKMNATYHGRCS</sequence>
<keyword evidence="5" id="KW-1185">Reference proteome</keyword>
<feature type="region of interest" description="Disordered" evidence="2">
    <location>
        <begin position="630"/>
        <end position="649"/>
    </location>
</feature>
<feature type="compositionally biased region" description="Low complexity" evidence="2">
    <location>
        <begin position="539"/>
        <end position="554"/>
    </location>
</feature>
<protein>
    <submittedName>
        <fullName evidence="4">SWIM-type domain-containing protein</fullName>
    </submittedName>
</protein>
<organism evidence="4 5">
    <name type="scientific">Aphis craccivora</name>
    <name type="common">Cowpea aphid</name>
    <dbReference type="NCBI Taxonomy" id="307492"/>
    <lineage>
        <taxon>Eukaryota</taxon>
        <taxon>Metazoa</taxon>
        <taxon>Ecdysozoa</taxon>
        <taxon>Arthropoda</taxon>
        <taxon>Hexapoda</taxon>
        <taxon>Insecta</taxon>
        <taxon>Pterygota</taxon>
        <taxon>Neoptera</taxon>
        <taxon>Paraneoptera</taxon>
        <taxon>Hemiptera</taxon>
        <taxon>Sternorrhyncha</taxon>
        <taxon>Aphidomorpha</taxon>
        <taxon>Aphidoidea</taxon>
        <taxon>Aphididae</taxon>
        <taxon>Aphidini</taxon>
        <taxon>Aphis</taxon>
        <taxon>Aphis</taxon>
    </lineage>
</organism>
<feature type="region of interest" description="Disordered" evidence="2">
    <location>
        <begin position="539"/>
        <end position="560"/>
    </location>
</feature>
<feature type="compositionally biased region" description="Basic residues" evidence="2">
    <location>
        <begin position="630"/>
        <end position="640"/>
    </location>
</feature>
<dbReference type="PANTHER" id="PTHR35385">
    <property type="entry name" value="PROTEIN B, PUTATIVE-RELATED-RELATED"/>
    <property type="match status" value="1"/>
</dbReference>
<dbReference type="PANTHER" id="PTHR35385:SF2">
    <property type="entry name" value="PROTEIN B, PUTATIVE-RELATED"/>
    <property type="match status" value="1"/>
</dbReference>
<dbReference type="InterPro" id="IPR007527">
    <property type="entry name" value="Znf_SWIM"/>
</dbReference>
<keyword evidence="1" id="KW-0862">Zinc</keyword>
<evidence type="ECO:0000256" key="1">
    <source>
        <dbReference type="PROSITE-ProRule" id="PRU00325"/>
    </source>
</evidence>
<keyword evidence="1" id="KW-0863">Zinc-finger</keyword>